<sequence length="208" mass="23414">MFLLFFAWMVSCVGSELPEIAAGQLRQDAQGFVNLLEIGQKHSRHIKQDYLFPRQTAEEFSLLFIIKTGWTGNLIQFFSSSELPPVIHLFRISLTSSSLMLYNEKGESVRFGLQPGTATWRQLAVRVVKDSIALYSTCEDAPMISFPRNLTLWREGGVVVGDEDHESEDHLEGICQLLFSTKKSAAKEFCSHVFPKCLDVGHFPNGVL</sequence>
<dbReference type="EMBL" id="CACRXK020034856">
    <property type="protein sequence ID" value="CAB4044412.1"/>
    <property type="molecule type" value="Genomic_DNA"/>
</dbReference>
<proteinExistence type="predicted"/>
<accession>A0A6S7LTU3</accession>
<organism evidence="1 2">
    <name type="scientific">Paramuricea clavata</name>
    <name type="common">Red gorgonian</name>
    <name type="synonym">Violescent sea-whip</name>
    <dbReference type="NCBI Taxonomy" id="317549"/>
    <lineage>
        <taxon>Eukaryota</taxon>
        <taxon>Metazoa</taxon>
        <taxon>Cnidaria</taxon>
        <taxon>Anthozoa</taxon>
        <taxon>Octocorallia</taxon>
        <taxon>Malacalcyonacea</taxon>
        <taxon>Plexauridae</taxon>
        <taxon>Paramuricea</taxon>
    </lineage>
</organism>
<dbReference type="Gene3D" id="2.60.120.200">
    <property type="match status" value="1"/>
</dbReference>
<keyword evidence="2" id="KW-1185">Reference proteome</keyword>
<dbReference type="SUPFAM" id="SSF49899">
    <property type="entry name" value="Concanavalin A-like lectins/glucanases"/>
    <property type="match status" value="1"/>
</dbReference>
<evidence type="ECO:0000313" key="1">
    <source>
        <dbReference type="EMBL" id="CAB4044412.1"/>
    </source>
</evidence>
<evidence type="ECO:0000313" key="2">
    <source>
        <dbReference type="Proteomes" id="UP001152795"/>
    </source>
</evidence>
<reference evidence="1" key="1">
    <citation type="submission" date="2020-04" db="EMBL/GenBank/DDBJ databases">
        <authorList>
            <person name="Alioto T."/>
            <person name="Alioto T."/>
            <person name="Gomez Garrido J."/>
        </authorList>
    </citation>
    <scope>NUCLEOTIDE SEQUENCE</scope>
    <source>
        <strain evidence="1">A484AB</strain>
    </source>
</reference>
<dbReference type="InterPro" id="IPR013320">
    <property type="entry name" value="ConA-like_dom_sf"/>
</dbReference>
<dbReference type="Proteomes" id="UP001152795">
    <property type="component" value="Unassembled WGS sequence"/>
</dbReference>
<name>A0A6S7LTU3_PARCT</name>
<comment type="caution">
    <text evidence="1">The sequence shown here is derived from an EMBL/GenBank/DDBJ whole genome shotgun (WGS) entry which is preliminary data.</text>
</comment>
<gene>
    <name evidence="1" type="ORF">PACLA_8A002259</name>
</gene>
<protein>
    <submittedName>
        <fullName evidence="1">Uncharacterized protein</fullName>
    </submittedName>
</protein>
<dbReference type="AlphaFoldDB" id="A0A6S7LTU3"/>